<accession>A0ABT4S1C5</accession>
<keyword evidence="3" id="KW-1185">Reference proteome</keyword>
<feature type="signal peptide" evidence="1">
    <location>
        <begin position="1"/>
        <end position="24"/>
    </location>
</feature>
<dbReference type="RefSeq" id="WP_106688015.1">
    <property type="nucleotide sequence ID" value="NZ_CAXQEU010000059.1"/>
</dbReference>
<organism evidence="2 3">
    <name type="scientific">Mesoflavibacter profundi</name>
    <dbReference type="NCBI Taxonomy" id="2708110"/>
    <lineage>
        <taxon>Bacteria</taxon>
        <taxon>Pseudomonadati</taxon>
        <taxon>Bacteroidota</taxon>
        <taxon>Flavobacteriia</taxon>
        <taxon>Flavobacteriales</taxon>
        <taxon>Flavobacteriaceae</taxon>
        <taxon>Mesoflavibacter</taxon>
    </lineage>
</organism>
<name>A0ABT4S1C5_9FLAO</name>
<evidence type="ECO:0000313" key="3">
    <source>
        <dbReference type="Proteomes" id="UP001149142"/>
    </source>
</evidence>
<keyword evidence="1" id="KW-0732">Signal</keyword>
<dbReference type="Proteomes" id="UP001149142">
    <property type="component" value="Unassembled WGS sequence"/>
</dbReference>
<evidence type="ECO:0008006" key="4">
    <source>
        <dbReference type="Google" id="ProtNLM"/>
    </source>
</evidence>
<dbReference type="EMBL" id="JAPFGC010000002">
    <property type="protein sequence ID" value="MDA0177869.1"/>
    <property type="molecule type" value="Genomic_DNA"/>
</dbReference>
<reference evidence="2" key="1">
    <citation type="submission" date="2022-11" db="EMBL/GenBank/DDBJ databases">
        <title>Refractory cell wall polysaccharides provide important carbon source for microbial heterotrophs in the hadal ocean.</title>
        <authorList>
            <person name="Zhu X."/>
        </authorList>
    </citation>
    <scope>NUCLEOTIDE SEQUENCE</scope>
    <source>
        <strain evidence="2">MTRN7</strain>
    </source>
</reference>
<gene>
    <name evidence="2" type="ORF">OOZ35_10235</name>
</gene>
<comment type="caution">
    <text evidence="2">The sequence shown here is derived from an EMBL/GenBank/DDBJ whole genome shotgun (WGS) entry which is preliminary data.</text>
</comment>
<evidence type="ECO:0000256" key="1">
    <source>
        <dbReference type="SAM" id="SignalP"/>
    </source>
</evidence>
<protein>
    <recommendedName>
        <fullName evidence="4">Lipoprotein</fullName>
    </recommendedName>
</protein>
<feature type="chain" id="PRO_5047255472" description="Lipoprotein" evidence="1">
    <location>
        <begin position="25"/>
        <end position="153"/>
    </location>
</feature>
<proteinExistence type="predicted"/>
<sequence length="153" mass="17404">MKALKFQITLLVIIVCICSCTSSKYTLQKQAPIQLTQTYLQHWTTGVAIGSSGVNLYFANLYPNHEGITLDSVYFRQMKGKLKPIKGQYFSRLTRMLSNKEGNALTTNGYFPFDLNNRECVISYTEEGTTKYYKVSNIKEKEGVYYPDGPPNN</sequence>
<evidence type="ECO:0000313" key="2">
    <source>
        <dbReference type="EMBL" id="MDA0177869.1"/>
    </source>
</evidence>